<evidence type="ECO:0000256" key="3">
    <source>
        <dbReference type="ARBA" id="ARBA00023229"/>
    </source>
</evidence>
<dbReference type="InterPro" id="IPR013746">
    <property type="entry name" value="HMG_CoA_synt_C_dom"/>
</dbReference>
<feature type="domain" description="Hydroxymethylglutaryl-coenzyme A synthase N-terminal" evidence="5">
    <location>
        <begin position="5"/>
        <end position="194"/>
    </location>
</feature>
<comment type="caution">
    <text evidence="7">The sequence shown here is derived from an EMBL/GenBank/DDBJ whole genome shotgun (WGS) entry which is preliminary data.</text>
</comment>
<dbReference type="CDD" id="cd00827">
    <property type="entry name" value="init_cond_enzymes"/>
    <property type="match status" value="1"/>
</dbReference>
<dbReference type="PANTHER" id="PTHR43323">
    <property type="entry name" value="3-HYDROXY-3-METHYLGLUTARYL COENZYME A SYNTHASE"/>
    <property type="match status" value="1"/>
</dbReference>
<evidence type="ECO:0000313" key="8">
    <source>
        <dbReference type="Proteomes" id="UP001215956"/>
    </source>
</evidence>
<keyword evidence="2" id="KW-0808">Transferase</keyword>
<evidence type="ECO:0000256" key="1">
    <source>
        <dbReference type="ARBA" id="ARBA00007061"/>
    </source>
</evidence>
<keyword evidence="4" id="KW-0012">Acyltransferase</keyword>
<dbReference type="PANTHER" id="PTHR43323:SF2">
    <property type="entry name" value="HYDROXYMETHYLGLUTARYL-COA SYNTHASE"/>
    <property type="match status" value="1"/>
</dbReference>
<sequence length="472" mass="50755">MTQTPDKVGIDDIAVAVPKLFLSTTGEFARARGIEPAKLSRGIGVEKMAVPDAHEDAATMAASSTLDLMRNNDLLPEDVGRIYIGTESGVDEAKAMGTYVIGMLEEVYGPGTFTECSTVEYKSACIGATLALESVACWLKAGDDGGWDEANGSNGPGRRRGRVGIVVATDVARYEIGSPGEYTQGAGSVALLVDRDPRILALDPVMGVYTRDENDFFRPVGMRCAVVNGKYSNLCYLAAMEGAFGSYQRRALSRGVVLLGDGECVTDHLDRIIFHIPYPRMAEYAAASLFRREWRSLPRWREVEEEIGAEPGEPGGGEGATVKAKAEAKAKDEADYQRRFSKSAMFQEAYGKKVKPSTLISSVVGNIYTGSIYLGLASLLVQDLLTPGARIGLGSYGSGCSAAFFSGTVEEGIGSVARGSVLKKLDERVEIDLADYEDLHRGDRQESIIPPAGEFALLRIDADGYRRYGFVG</sequence>
<dbReference type="Proteomes" id="UP001215956">
    <property type="component" value="Unassembled WGS sequence"/>
</dbReference>
<dbReference type="InterPro" id="IPR016039">
    <property type="entry name" value="Thiolase-like"/>
</dbReference>
<reference evidence="7 8" key="1">
    <citation type="submission" date="2023-03" db="EMBL/GenBank/DDBJ databases">
        <title>Whole genome sequencing of Methanotrichaceae archaeon M04Ac.</title>
        <authorList>
            <person name="Khomyakova M.A."/>
            <person name="Merkel A.Y."/>
            <person name="Slobodkin A.I."/>
        </authorList>
    </citation>
    <scope>NUCLEOTIDE SEQUENCE [LARGE SCALE GENOMIC DNA]</scope>
    <source>
        <strain evidence="7 8">M04Ac</strain>
    </source>
</reference>
<protein>
    <submittedName>
        <fullName evidence="7">Hydroxymethylglutaryl-CoA synthase</fullName>
    </submittedName>
</protein>
<feature type="domain" description="Hydroxymethylglutaryl-coenzyme A synthase C-terminal" evidence="6">
    <location>
        <begin position="205"/>
        <end position="436"/>
    </location>
</feature>
<name>A0ABT5XGD0_9EURY</name>
<evidence type="ECO:0000259" key="5">
    <source>
        <dbReference type="Pfam" id="PF01154"/>
    </source>
</evidence>
<dbReference type="InterPro" id="IPR013528">
    <property type="entry name" value="HMG_CoA_synth_N"/>
</dbReference>
<comment type="similarity">
    <text evidence="1">Belongs to the thiolase-like superfamily. HMG-CoA synthase family.</text>
</comment>
<dbReference type="RefSeq" id="WP_316969476.1">
    <property type="nucleotide sequence ID" value="NZ_JARFPL010000030.1"/>
</dbReference>
<evidence type="ECO:0000256" key="2">
    <source>
        <dbReference type="ARBA" id="ARBA00022679"/>
    </source>
</evidence>
<dbReference type="Gene3D" id="3.40.47.10">
    <property type="match status" value="1"/>
</dbReference>
<evidence type="ECO:0000259" key="6">
    <source>
        <dbReference type="Pfam" id="PF08540"/>
    </source>
</evidence>
<proteinExistence type="inferred from homology"/>
<organism evidence="7 8">
    <name type="scientific">Candidatus Methanocrinis alkalitolerans</name>
    <dbReference type="NCBI Taxonomy" id="3033395"/>
    <lineage>
        <taxon>Archaea</taxon>
        <taxon>Methanobacteriati</taxon>
        <taxon>Methanobacteriota</taxon>
        <taxon>Stenosarchaea group</taxon>
        <taxon>Methanomicrobia</taxon>
        <taxon>Methanotrichales</taxon>
        <taxon>Methanotrichaceae</taxon>
        <taxon>Methanocrinis</taxon>
    </lineage>
</organism>
<gene>
    <name evidence="7" type="ORF">P0O24_09275</name>
</gene>
<dbReference type="Pfam" id="PF08540">
    <property type="entry name" value="HMG_CoA_synt_C"/>
    <property type="match status" value="1"/>
</dbReference>
<dbReference type="EMBL" id="JARFPL010000030">
    <property type="protein sequence ID" value="MDF0593774.1"/>
    <property type="molecule type" value="Genomic_DNA"/>
</dbReference>
<dbReference type="Pfam" id="PF01154">
    <property type="entry name" value="HMG_CoA_synt_N"/>
    <property type="match status" value="1"/>
</dbReference>
<dbReference type="SUPFAM" id="SSF53901">
    <property type="entry name" value="Thiolase-like"/>
    <property type="match status" value="2"/>
</dbReference>
<keyword evidence="8" id="KW-1185">Reference proteome</keyword>
<evidence type="ECO:0000256" key="4">
    <source>
        <dbReference type="ARBA" id="ARBA00023315"/>
    </source>
</evidence>
<keyword evidence="3" id="KW-0414">Isoprene biosynthesis</keyword>
<accession>A0ABT5XGD0</accession>
<evidence type="ECO:0000313" key="7">
    <source>
        <dbReference type="EMBL" id="MDF0593774.1"/>
    </source>
</evidence>